<gene>
    <name evidence="1" type="primary">27</name>
    <name evidence="1" type="ORF">KONSTANTINE_27</name>
</gene>
<dbReference type="KEGG" id="vg:6940729"/>
<keyword evidence="2" id="KW-1185">Reference proteome</keyword>
<sequence>MADIRCSNKKHGELTEQGSGILEIICNSRFCKESPNEVVRHRWNLGKKNPDGTIKLIETRRFKDPTKGNRK</sequence>
<proteinExistence type="predicted"/>
<dbReference type="RefSeq" id="YP_002242084.1">
    <property type="nucleotide sequence ID" value="NC_011292.1"/>
</dbReference>
<evidence type="ECO:0000313" key="2">
    <source>
        <dbReference type="Proteomes" id="UP000002183"/>
    </source>
</evidence>
<protein>
    <submittedName>
        <fullName evidence="1">Uncharacterized protein</fullName>
    </submittedName>
</protein>
<reference evidence="1 2" key="1">
    <citation type="submission" date="2008-09" db="EMBL/GenBank/DDBJ databases">
        <authorList>
            <person name="Tantoco A.T."/>
            <person name="Edgar R.H."/>
            <person name="Ko C."/>
            <person name="Chambers R.A."/>
            <person name="Jacobs-Sera D."/>
            <person name="Hendrix R.W."/>
            <person name="Hatfull G.F."/>
        </authorList>
    </citation>
    <scope>NUCLEOTIDE SEQUENCE [LARGE SCALE GENOMIC DNA]</scope>
</reference>
<organism evidence="1 2">
    <name type="scientific">Mycobacterium phage Konstantine</name>
    <dbReference type="NCBI Taxonomy" id="563121"/>
    <lineage>
        <taxon>Viruses</taxon>
        <taxon>Duplodnaviria</taxon>
        <taxon>Heunggongvirae</taxon>
        <taxon>Uroviricota</taxon>
        <taxon>Caudoviricetes</taxon>
        <taxon>Konstantinevirus</taxon>
        <taxon>Konstantinevirus konstantine</taxon>
    </lineage>
</organism>
<evidence type="ECO:0000313" key="1">
    <source>
        <dbReference type="EMBL" id="ACI12443.1"/>
    </source>
</evidence>
<name>B5U4Z7_9CAUD</name>
<dbReference type="Proteomes" id="UP000002183">
    <property type="component" value="Segment"/>
</dbReference>
<dbReference type="GeneID" id="6940729"/>
<dbReference type="EMBL" id="FJ174691">
    <property type="protein sequence ID" value="ACI12443.1"/>
    <property type="molecule type" value="Genomic_DNA"/>
</dbReference>
<accession>B5U4Z7</accession>